<dbReference type="GO" id="GO:0003743">
    <property type="term" value="F:translation initiation factor activity"/>
    <property type="evidence" value="ECO:0007669"/>
    <property type="project" value="UniProtKB-UniRule"/>
</dbReference>
<comment type="similarity">
    <text evidence="1">Belongs to the EIF1AD family.</text>
</comment>
<feature type="domain" description="S1-like" evidence="5">
    <location>
        <begin position="27"/>
        <end position="97"/>
    </location>
</feature>
<dbReference type="PROSITE" id="PS50832">
    <property type="entry name" value="S1_IF1_TYPE"/>
    <property type="match status" value="1"/>
</dbReference>
<dbReference type="PANTHER" id="PTHR21641:SF0">
    <property type="entry name" value="RNA-BINDING PROTEIN EIF1AD-RELATED"/>
    <property type="match status" value="1"/>
</dbReference>
<dbReference type="Gene3D" id="2.40.50.140">
    <property type="entry name" value="Nucleic acid-binding proteins"/>
    <property type="match status" value="1"/>
</dbReference>
<dbReference type="SUPFAM" id="SSF50249">
    <property type="entry name" value="Nucleic acid-binding proteins"/>
    <property type="match status" value="1"/>
</dbReference>
<evidence type="ECO:0000256" key="2">
    <source>
        <dbReference type="ARBA" id="ARBA00022884"/>
    </source>
</evidence>
<dbReference type="GO" id="GO:0003723">
    <property type="term" value="F:RNA binding"/>
    <property type="evidence" value="ECO:0007669"/>
    <property type="project" value="UniProtKB-KW"/>
</dbReference>
<proteinExistence type="inferred from homology"/>
<feature type="region of interest" description="Disordered" evidence="4">
    <location>
        <begin position="109"/>
        <end position="139"/>
    </location>
</feature>
<accession>A0A9P8RU10</accession>
<dbReference type="Proteomes" id="UP000750711">
    <property type="component" value="Unassembled WGS sequence"/>
</dbReference>
<dbReference type="PANTHER" id="PTHR21641">
    <property type="entry name" value="TRANSLATION INITIATION FACTOR-RELATED"/>
    <property type="match status" value="1"/>
</dbReference>
<evidence type="ECO:0000313" key="6">
    <source>
        <dbReference type="EMBL" id="KAH0569225.1"/>
    </source>
</evidence>
<name>A0A9P8RU10_9PEZI</name>
<keyword evidence="3" id="KW-0648">Protein biosynthesis</keyword>
<dbReference type="InterPro" id="IPR039294">
    <property type="entry name" value="EIF1AD"/>
</dbReference>
<dbReference type="SMART" id="SM00652">
    <property type="entry name" value="eIF1a"/>
    <property type="match status" value="1"/>
</dbReference>
<evidence type="ECO:0000259" key="5">
    <source>
        <dbReference type="PROSITE" id="PS50832"/>
    </source>
</evidence>
<keyword evidence="3" id="KW-0396">Initiation factor</keyword>
<dbReference type="GO" id="GO:0005634">
    <property type="term" value="C:nucleus"/>
    <property type="evidence" value="ECO:0007669"/>
    <property type="project" value="TreeGrafter"/>
</dbReference>
<dbReference type="EMBL" id="JAGHQM010000002">
    <property type="protein sequence ID" value="KAH0569225.1"/>
    <property type="molecule type" value="Genomic_DNA"/>
</dbReference>
<dbReference type="Pfam" id="PF01176">
    <property type="entry name" value="eIF-1a"/>
    <property type="match status" value="1"/>
</dbReference>
<sequence>MKARPKRNVLATARETSTPPTALSPTQAIARVAKATGHDIYSVELPSGETLLVELPPRFRSTIWIKRGGFVLIDTNSSTDRDNKLNGDIVNVVWDEKDWRKEPYWPKEFMKESSHGEGSDEDESIVGKMPPAEGSDAEA</sequence>
<dbReference type="InterPro" id="IPR012340">
    <property type="entry name" value="NA-bd_OB-fold"/>
</dbReference>
<dbReference type="AlphaFoldDB" id="A0A9P8RU10"/>
<evidence type="ECO:0000256" key="4">
    <source>
        <dbReference type="SAM" id="MobiDB-lite"/>
    </source>
</evidence>
<protein>
    <recommendedName>
        <fullName evidence="5">S1-like domain-containing protein</fullName>
    </recommendedName>
</protein>
<feature type="compositionally biased region" description="Basic and acidic residues" evidence="4">
    <location>
        <begin position="109"/>
        <end position="118"/>
    </location>
</feature>
<keyword evidence="7" id="KW-1185">Reference proteome</keyword>
<dbReference type="InterPro" id="IPR001253">
    <property type="entry name" value="TIF_eIF-1A"/>
</dbReference>
<comment type="caution">
    <text evidence="6">The sequence shown here is derived from an EMBL/GenBank/DDBJ whole genome shotgun (WGS) entry which is preliminary data.</text>
</comment>
<evidence type="ECO:0000256" key="3">
    <source>
        <dbReference type="PROSITE-ProRule" id="PRU00181"/>
    </source>
</evidence>
<gene>
    <name evidence="6" type="ORF">GP486_000042</name>
</gene>
<keyword evidence="2" id="KW-0694">RNA-binding</keyword>
<dbReference type="InterPro" id="IPR006196">
    <property type="entry name" value="RNA-binding_domain_S1_IF1"/>
</dbReference>
<evidence type="ECO:0000313" key="7">
    <source>
        <dbReference type="Proteomes" id="UP000750711"/>
    </source>
</evidence>
<organism evidence="6 7">
    <name type="scientific">Trichoglossum hirsutum</name>
    <dbReference type="NCBI Taxonomy" id="265104"/>
    <lineage>
        <taxon>Eukaryota</taxon>
        <taxon>Fungi</taxon>
        <taxon>Dikarya</taxon>
        <taxon>Ascomycota</taxon>
        <taxon>Pezizomycotina</taxon>
        <taxon>Geoglossomycetes</taxon>
        <taxon>Geoglossales</taxon>
        <taxon>Geoglossaceae</taxon>
        <taxon>Trichoglossum</taxon>
    </lineage>
</organism>
<evidence type="ECO:0000256" key="1">
    <source>
        <dbReference type="ARBA" id="ARBA00007340"/>
    </source>
</evidence>
<reference evidence="6" key="1">
    <citation type="submission" date="2021-03" db="EMBL/GenBank/DDBJ databases">
        <title>Comparative genomics and phylogenomic investigation of the class Geoglossomycetes provide insights into ecological specialization and systematics.</title>
        <authorList>
            <person name="Melie T."/>
            <person name="Pirro S."/>
            <person name="Miller A.N."/>
            <person name="Quandt A."/>
        </authorList>
    </citation>
    <scope>NUCLEOTIDE SEQUENCE</scope>
    <source>
        <strain evidence="6">CAQ_001_2017</strain>
    </source>
</reference>
<feature type="region of interest" description="Disordered" evidence="4">
    <location>
        <begin position="1"/>
        <end position="22"/>
    </location>
</feature>